<dbReference type="Gene3D" id="3.40.525.10">
    <property type="entry name" value="CRAL-TRIO lipid binding domain"/>
    <property type="match status" value="1"/>
</dbReference>
<dbReference type="SUPFAM" id="SSF52087">
    <property type="entry name" value="CRAL/TRIO domain"/>
    <property type="match status" value="1"/>
</dbReference>
<dbReference type="GO" id="GO:0005737">
    <property type="term" value="C:cytoplasm"/>
    <property type="evidence" value="ECO:0007669"/>
    <property type="project" value="TreeGrafter"/>
</dbReference>
<dbReference type="Pfam" id="PF03765">
    <property type="entry name" value="CRAL_TRIO_N"/>
    <property type="match status" value="1"/>
</dbReference>
<dbReference type="EMBL" id="HBIN01019577">
    <property type="protein sequence ID" value="CAE0444888.1"/>
    <property type="molecule type" value="Transcribed_RNA"/>
</dbReference>
<dbReference type="AlphaFoldDB" id="A0A7S3PNF9"/>
<dbReference type="InterPro" id="IPR036598">
    <property type="entry name" value="GOLD_dom_sf"/>
</dbReference>
<evidence type="ECO:0000313" key="2">
    <source>
        <dbReference type="EMBL" id="CAE0444888.1"/>
    </source>
</evidence>
<dbReference type="InterPro" id="IPR011074">
    <property type="entry name" value="CRAL/TRIO_N_dom"/>
</dbReference>
<sequence length="440" mass="50112">MSKKALENVEKAECATVAKDEDEKNLAVEFLKEIEKYHTKDAIVKSLTIPRGEEYLESALVRFLRARNGNITKAVKMVNEAMAFRKNHDVDNILKKPLPKPVVDHLNRSFYQGYLPKYDTYGRPVFALRGGACGLHLSKLWNEKPEDFEEWAYADLEDAFVHYHLILIEYLTTVIMPDATKSAGKLINKYVVVDDLSGFTVRGALDLCHMIGLFRRTTVIDQLLYPELLGGLFFLNAPQVFQKPWALVKHVIDPKTRTKIFMLGGEKSYKAILDKGFPKETLPVLWGGTDSGHHISEFENPRPEVFEKMYKYTLDNAAAKNYADLRKNALKVEKILPKSEKIVRKTVPPNSILEYEISVDGHDIEYSVTFEHKSNDSDTLESISLEHPARLESSAIRHHGQYGVSAQYPNGGDVVIKLCNKYSIVRSKTVYHRIIHYPIA</sequence>
<gene>
    <name evidence="2" type="ORF">ASTO00021_LOCUS14927</name>
</gene>
<organism evidence="2">
    <name type="scientific">Aplanochytrium stocchinoi</name>
    <dbReference type="NCBI Taxonomy" id="215587"/>
    <lineage>
        <taxon>Eukaryota</taxon>
        <taxon>Sar</taxon>
        <taxon>Stramenopiles</taxon>
        <taxon>Bigyra</taxon>
        <taxon>Labyrinthulomycetes</taxon>
        <taxon>Thraustochytrida</taxon>
        <taxon>Thraustochytriidae</taxon>
        <taxon>Aplanochytrium</taxon>
    </lineage>
</organism>
<accession>A0A7S3PNF9</accession>
<dbReference type="InterPro" id="IPR001251">
    <property type="entry name" value="CRAL-TRIO_dom"/>
</dbReference>
<dbReference type="CDD" id="cd00170">
    <property type="entry name" value="SEC14"/>
    <property type="match status" value="1"/>
</dbReference>
<dbReference type="SUPFAM" id="SSF46938">
    <property type="entry name" value="CRAL/TRIO N-terminal domain"/>
    <property type="match status" value="1"/>
</dbReference>
<dbReference type="PANTHER" id="PTHR23324">
    <property type="entry name" value="SEC14 RELATED PROTEIN"/>
    <property type="match status" value="1"/>
</dbReference>
<dbReference type="PANTHER" id="PTHR23324:SF83">
    <property type="entry name" value="SEC14-LIKE PROTEIN 2"/>
    <property type="match status" value="1"/>
</dbReference>
<dbReference type="SMART" id="SM00516">
    <property type="entry name" value="SEC14"/>
    <property type="match status" value="1"/>
</dbReference>
<dbReference type="PROSITE" id="PS50191">
    <property type="entry name" value="CRAL_TRIO"/>
    <property type="match status" value="1"/>
</dbReference>
<feature type="domain" description="CRAL-TRIO" evidence="1">
    <location>
        <begin position="102"/>
        <end position="294"/>
    </location>
</feature>
<dbReference type="InterPro" id="IPR036865">
    <property type="entry name" value="CRAL-TRIO_dom_sf"/>
</dbReference>
<dbReference type="SUPFAM" id="SSF101576">
    <property type="entry name" value="Supernatant protein factor (SPF), C-terminal domain"/>
    <property type="match status" value="1"/>
</dbReference>
<reference evidence="2" key="1">
    <citation type="submission" date="2021-01" db="EMBL/GenBank/DDBJ databases">
        <authorList>
            <person name="Corre E."/>
            <person name="Pelletier E."/>
            <person name="Niang G."/>
            <person name="Scheremetjew M."/>
            <person name="Finn R."/>
            <person name="Kale V."/>
            <person name="Holt S."/>
            <person name="Cochrane G."/>
            <person name="Meng A."/>
            <person name="Brown T."/>
            <person name="Cohen L."/>
        </authorList>
    </citation>
    <scope>NUCLEOTIDE SEQUENCE</scope>
    <source>
        <strain evidence="2">GSBS06</strain>
    </source>
</reference>
<dbReference type="InterPro" id="IPR051064">
    <property type="entry name" value="SEC14/CRAL-TRIO_domain"/>
</dbReference>
<dbReference type="InterPro" id="IPR036273">
    <property type="entry name" value="CRAL/TRIO_N_dom_sf"/>
</dbReference>
<proteinExistence type="predicted"/>
<protein>
    <recommendedName>
        <fullName evidence="1">CRAL-TRIO domain-containing protein</fullName>
    </recommendedName>
</protein>
<name>A0A7S3PNF9_9STRA</name>
<dbReference type="Gene3D" id="2.60.120.680">
    <property type="entry name" value="GOLD domain"/>
    <property type="match status" value="1"/>
</dbReference>
<evidence type="ECO:0000259" key="1">
    <source>
        <dbReference type="PROSITE" id="PS50191"/>
    </source>
</evidence>
<dbReference type="Pfam" id="PF00650">
    <property type="entry name" value="CRAL_TRIO"/>
    <property type="match status" value="1"/>
</dbReference>